<feature type="non-terminal residue" evidence="1">
    <location>
        <position position="49"/>
    </location>
</feature>
<sequence>MVGAFGQLLFSLQLEGVAAKRRVQINGYNLKEGKEGNWGHHQDPDFDTW</sequence>
<gene>
    <name evidence="1" type="ORF">CCACVL1_10924</name>
</gene>
<dbReference type="Proteomes" id="UP000188268">
    <property type="component" value="Unassembled WGS sequence"/>
</dbReference>
<protein>
    <submittedName>
        <fullName evidence="1">Uncharacterized protein</fullName>
    </submittedName>
</protein>
<reference evidence="1 2" key="1">
    <citation type="submission" date="2013-09" db="EMBL/GenBank/DDBJ databases">
        <title>Corchorus capsularis genome sequencing.</title>
        <authorList>
            <person name="Alam M."/>
            <person name="Haque M.S."/>
            <person name="Islam M.S."/>
            <person name="Emdad E.M."/>
            <person name="Islam M.M."/>
            <person name="Ahmed B."/>
            <person name="Halim A."/>
            <person name="Hossen Q.M.M."/>
            <person name="Hossain M.Z."/>
            <person name="Ahmed R."/>
            <person name="Khan M.M."/>
            <person name="Islam R."/>
            <person name="Rashid M.M."/>
            <person name="Khan S.A."/>
            <person name="Rahman M.S."/>
            <person name="Alam M."/>
        </authorList>
    </citation>
    <scope>NUCLEOTIDE SEQUENCE [LARGE SCALE GENOMIC DNA]</scope>
    <source>
        <strain evidence="2">cv. CVL-1</strain>
        <tissue evidence="1">Whole seedling</tissue>
    </source>
</reference>
<organism evidence="1 2">
    <name type="scientific">Corchorus capsularis</name>
    <name type="common">Jute</name>
    <dbReference type="NCBI Taxonomy" id="210143"/>
    <lineage>
        <taxon>Eukaryota</taxon>
        <taxon>Viridiplantae</taxon>
        <taxon>Streptophyta</taxon>
        <taxon>Embryophyta</taxon>
        <taxon>Tracheophyta</taxon>
        <taxon>Spermatophyta</taxon>
        <taxon>Magnoliopsida</taxon>
        <taxon>eudicotyledons</taxon>
        <taxon>Gunneridae</taxon>
        <taxon>Pentapetalae</taxon>
        <taxon>rosids</taxon>
        <taxon>malvids</taxon>
        <taxon>Malvales</taxon>
        <taxon>Malvaceae</taxon>
        <taxon>Grewioideae</taxon>
        <taxon>Apeibeae</taxon>
        <taxon>Corchorus</taxon>
    </lineage>
</organism>
<proteinExistence type="predicted"/>
<dbReference type="AlphaFoldDB" id="A0A1R3INW0"/>
<evidence type="ECO:0000313" key="2">
    <source>
        <dbReference type="Proteomes" id="UP000188268"/>
    </source>
</evidence>
<name>A0A1R3INW0_COCAP</name>
<evidence type="ECO:0000313" key="1">
    <source>
        <dbReference type="EMBL" id="OMO84279.1"/>
    </source>
</evidence>
<dbReference type="Gramene" id="OMO84279">
    <property type="protein sequence ID" value="OMO84279"/>
    <property type="gene ID" value="CCACVL1_10924"/>
</dbReference>
<dbReference type="EMBL" id="AWWV01009739">
    <property type="protein sequence ID" value="OMO84279.1"/>
    <property type="molecule type" value="Genomic_DNA"/>
</dbReference>
<accession>A0A1R3INW0</accession>
<keyword evidence="2" id="KW-1185">Reference proteome</keyword>
<comment type="caution">
    <text evidence="1">The sequence shown here is derived from an EMBL/GenBank/DDBJ whole genome shotgun (WGS) entry which is preliminary data.</text>
</comment>